<evidence type="ECO:0000256" key="2">
    <source>
        <dbReference type="SAM" id="MobiDB-lite"/>
    </source>
</evidence>
<feature type="coiled-coil region" evidence="1">
    <location>
        <begin position="174"/>
        <end position="299"/>
    </location>
</feature>
<protein>
    <submittedName>
        <fullName evidence="3">Uncharacterized protein</fullName>
    </submittedName>
</protein>
<feature type="compositionally biased region" description="Basic and acidic residues" evidence="2">
    <location>
        <begin position="408"/>
        <end position="417"/>
    </location>
</feature>
<evidence type="ECO:0000313" key="4">
    <source>
        <dbReference type="Proteomes" id="UP000225706"/>
    </source>
</evidence>
<keyword evidence="4" id="KW-1185">Reference proteome</keyword>
<feature type="compositionally biased region" description="Low complexity" evidence="2">
    <location>
        <begin position="727"/>
        <end position="738"/>
    </location>
</feature>
<organism evidence="3 4">
    <name type="scientific">Stylophora pistillata</name>
    <name type="common">Smooth cauliflower coral</name>
    <dbReference type="NCBI Taxonomy" id="50429"/>
    <lineage>
        <taxon>Eukaryota</taxon>
        <taxon>Metazoa</taxon>
        <taxon>Cnidaria</taxon>
        <taxon>Anthozoa</taxon>
        <taxon>Hexacorallia</taxon>
        <taxon>Scleractinia</taxon>
        <taxon>Astrocoeniina</taxon>
        <taxon>Pocilloporidae</taxon>
        <taxon>Stylophora</taxon>
    </lineage>
</organism>
<proteinExistence type="predicted"/>
<accession>A0A2B4SLK4</accession>
<dbReference type="OrthoDB" id="6482165at2759"/>
<dbReference type="STRING" id="50429.A0A2B4SLK4"/>
<comment type="caution">
    <text evidence="3">The sequence shown here is derived from an EMBL/GenBank/DDBJ whole genome shotgun (WGS) entry which is preliminary data.</text>
</comment>
<feature type="compositionally biased region" description="Polar residues" evidence="2">
    <location>
        <begin position="575"/>
        <end position="596"/>
    </location>
</feature>
<feature type="region of interest" description="Disordered" evidence="2">
    <location>
        <begin position="691"/>
        <end position="761"/>
    </location>
</feature>
<evidence type="ECO:0000256" key="1">
    <source>
        <dbReference type="SAM" id="Coils"/>
    </source>
</evidence>
<dbReference type="AlphaFoldDB" id="A0A2B4SLK4"/>
<dbReference type="EMBL" id="LSMT01000065">
    <property type="protein sequence ID" value="PFX29458.1"/>
    <property type="molecule type" value="Genomic_DNA"/>
</dbReference>
<evidence type="ECO:0000313" key="3">
    <source>
        <dbReference type="EMBL" id="PFX29458.1"/>
    </source>
</evidence>
<feature type="region of interest" description="Disordered" evidence="2">
    <location>
        <begin position="539"/>
        <end position="628"/>
    </location>
</feature>
<keyword evidence="1" id="KW-0175">Coiled coil</keyword>
<feature type="compositionally biased region" description="Basic residues" evidence="2">
    <location>
        <begin position="554"/>
        <end position="574"/>
    </location>
</feature>
<gene>
    <name evidence="3" type="ORF">AWC38_SpisGene5750</name>
</gene>
<feature type="region of interest" description="Disordered" evidence="2">
    <location>
        <begin position="396"/>
        <end position="428"/>
    </location>
</feature>
<reference evidence="4" key="1">
    <citation type="journal article" date="2017" name="bioRxiv">
        <title>Comparative analysis of the genomes of Stylophora pistillata and Acropora digitifera provides evidence for extensive differences between species of corals.</title>
        <authorList>
            <person name="Voolstra C.R."/>
            <person name="Li Y."/>
            <person name="Liew Y.J."/>
            <person name="Baumgarten S."/>
            <person name="Zoccola D."/>
            <person name="Flot J.-F."/>
            <person name="Tambutte S."/>
            <person name="Allemand D."/>
            <person name="Aranda M."/>
        </authorList>
    </citation>
    <scope>NUCLEOTIDE SEQUENCE [LARGE SCALE GENOMIC DNA]</scope>
</reference>
<dbReference type="Proteomes" id="UP000225706">
    <property type="component" value="Unassembled WGS sequence"/>
</dbReference>
<name>A0A2B4SLK4_STYPI</name>
<sequence length="761" mass="85266">MCENGMILVTQETEEPSANNSILFHSDILCSSLGLSEDLTGDENGLYESLSMEYPEESLFSASDTEADSAISLVKCLNSASPSSSLVSRRNDNSAIVSLNNELLKAKKSNWEVLDALAKAYRDIKDLRLREKRVNAILSSCDGKLSGTNGLSESVLLPDSKIIELQLSLRREESVKTREDLRALMKERDKLKEQLNKSENERRLVSLTSDHRERELELCQSHIKDLTADIKEKDAKISSAQDKLAAFEKDIKHKDEELENIRDEKYSFRDAVVRSEQEIEALTEKLQNLLLSKEENANNSNYTGHSLGIQNEISRLPSEGQVIVEDARLQDEIRALEARHDEDMKVISDLSAQLKEWERIVTDMNKLVEDTNQQQIGARNEIADYVRMLEKQLRELKKNKSIPNKQSDSTRDKRKWSTEATAQSEPAKIENLEEDDWQHVSPELNPSVDVNFVDYLKCPQSSEVDGEKDLKDALRDSQVIAVDLDEVFAPKEESIDFCLQSSAGLVVQPEEVRMARVACTETFVAHVPEVRTVANVPDARTTNVRDSHVSVQRPARKTGSGKRRKLPQATRKTRALSTDSELSQSDETLSITSSESHISRDTTNMRRVSRGGSGRRLPTVPSGEEVGVGPVKADVSAAREPPAVASIYQKGLTVPSNLRQDSRFGESFRNSPMLTNKDRKFSISKLRRKFTKEKRGPGSPKVNDTRDSKKERLRQKLCLGGTRKRSSSVGTVSSVSNSFRSVTPLNSDVEDESGLVNESFD</sequence>